<dbReference type="InterPro" id="IPR050492">
    <property type="entry name" value="Bact_metal-bind_prot9"/>
</dbReference>
<dbReference type="PANTHER" id="PTHR42953">
    <property type="entry name" value="HIGH-AFFINITY ZINC UPTAKE SYSTEM PROTEIN ZNUA-RELATED"/>
    <property type="match status" value="1"/>
</dbReference>
<gene>
    <name evidence="5" type="ORF">ENR64_15265</name>
</gene>
<evidence type="ECO:0000256" key="2">
    <source>
        <dbReference type="ARBA" id="ARBA00022448"/>
    </source>
</evidence>
<sequence length="336" mass="37768">MADRFKLSWAALLISLTVVSSCHSSSVPTPTSDKLQIVVSILPQKYFVEQIGDRRVNVSVMVPPGAEPHTFEPKPSQLQLLSRADAYMRIRIDFESAWMDKFVAVNPRMLIVDTTERIQRLPISEQSHPQKQATDAGENLDPHIWLSPRLVKIQAQTIYHALVQLDTKHQPEYQTNLQRFLADLDALDAELQRTFQDIKSRKFIVFHPSWGYFARDYHLEQIAIAVGGQEPSPAELARIITITQQAQSHVIFAEPQFNQQSAAAIAREINGAVLLIDPLSPDWMNNMKQVANTFARVLAHQHQLEASQGKRVPFSIYPLAQSAPLLPSLTASSAQP</sequence>
<dbReference type="GO" id="GO:0046872">
    <property type="term" value="F:metal ion binding"/>
    <property type="evidence" value="ECO:0007669"/>
    <property type="project" value="InterPro"/>
</dbReference>
<evidence type="ECO:0000313" key="5">
    <source>
        <dbReference type="EMBL" id="HFM99083.1"/>
    </source>
</evidence>
<evidence type="ECO:0000256" key="4">
    <source>
        <dbReference type="SAM" id="SignalP"/>
    </source>
</evidence>
<dbReference type="EMBL" id="DSRU01000224">
    <property type="protein sequence ID" value="HFM99083.1"/>
    <property type="molecule type" value="Genomic_DNA"/>
</dbReference>
<protein>
    <submittedName>
        <fullName evidence="5">Cation ABC transporter substrate-binding protein</fullName>
    </submittedName>
</protein>
<feature type="chain" id="PRO_5027812808" evidence="4">
    <location>
        <begin position="25"/>
        <end position="336"/>
    </location>
</feature>
<evidence type="ECO:0000256" key="1">
    <source>
        <dbReference type="ARBA" id="ARBA00011028"/>
    </source>
</evidence>
<keyword evidence="2" id="KW-0813">Transport</keyword>
<accession>A0A7C3KFD7</accession>
<comment type="similarity">
    <text evidence="1">Belongs to the bacterial solute-binding protein 9 family.</text>
</comment>
<evidence type="ECO:0000256" key="3">
    <source>
        <dbReference type="ARBA" id="ARBA00022729"/>
    </source>
</evidence>
<proteinExistence type="inferred from homology"/>
<organism evidence="5">
    <name type="scientific">Oscillatoriales cyanobacterium SpSt-418</name>
    <dbReference type="NCBI Taxonomy" id="2282169"/>
    <lineage>
        <taxon>Bacteria</taxon>
        <taxon>Bacillati</taxon>
        <taxon>Cyanobacteriota</taxon>
        <taxon>Cyanophyceae</taxon>
        <taxon>Oscillatoriophycideae</taxon>
        <taxon>Oscillatoriales</taxon>
    </lineage>
</organism>
<dbReference type="Pfam" id="PF01297">
    <property type="entry name" value="ZnuA"/>
    <property type="match status" value="1"/>
</dbReference>
<dbReference type="AlphaFoldDB" id="A0A7C3KFD7"/>
<dbReference type="Gene3D" id="3.40.50.1980">
    <property type="entry name" value="Nitrogenase molybdenum iron protein domain"/>
    <property type="match status" value="2"/>
</dbReference>
<keyword evidence="3 4" id="KW-0732">Signal</keyword>
<dbReference type="PROSITE" id="PS51257">
    <property type="entry name" value="PROKAR_LIPOPROTEIN"/>
    <property type="match status" value="1"/>
</dbReference>
<name>A0A7C3KFD7_9CYAN</name>
<feature type="signal peptide" evidence="4">
    <location>
        <begin position="1"/>
        <end position="24"/>
    </location>
</feature>
<dbReference type="InterPro" id="IPR006127">
    <property type="entry name" value="ZnuA-like"/>
</dbReference>
<dbReference type="GO" id="GO:0030001">
    <property type="term" value="P:metal ion transport"/>
    <property type="evidence" value="ECO:0007669"/>
    <property type="project" value="InterPro"/>
</dbReference>
<dbReference type="PANTHER" id="PTHR42953:SF3">
    <property type="entry name" value="HIGH-AFFINITY ZINC UPTAKE SYSTEM PROTEIN ZNUA"/>
    <property type="match status" value="1"/>
</dbReference>
<dbReference type="SUPFAM" id="SSF53807">
    <property type="entry name" value="Helical backbone' metal receptor"/>
    <property type="match status" value="1"/>
</dbReference>
<comment type="caution">
    <text evidence="5">The sequence shown here is derived from an EMBL/GenBank/DDBJ whole genome shotgun (WGS) entry which is preliminary data.</text>
</comment>
<reference evidence="5" key="1">
    <citation type="journal article" date="2020" name="mSystems">
        <title>Genome- and Community-Level Interaction Insights into Carbon Utilization and Element Cycling Functions of Hydrothermarchaeota in Hydrothermal Sediment.</title>
        <authorList>
            <person name="Zhou Z."/>
            <person name="Liu Y."/>
            <person name="Xu W."/>
            <person name="Pan J."/>
            <person name="Luo Z.H."/>
            <person name="Li M."/>
        </authorList>
    </citation>
    <scope>NUCLEOTIDE SEQUENCE [LARGE SCALE GENOMIC DNA]</scope>
    <source>
        <strain evidence="5">SpSt-418</strain>
    </source>
</reference>